<evidence type="ECO:0000256" key="1">
    <source>
        <dbReference type="SAM" id="MobiDB-lite"/>
    </source>
</evidence>
<dbReference type="AlphaFoldDB" id="A0A4S4LSL1"/>
<organism evidence="2 3">
    <name type="scientific">Bondarzewia mesenterica</name>
    <dbReference type="NCBI Taxonomy" id="1095465"/>
    <lineage>
        <taxon>Eukaryota</taxon>
        <taxon>Fungi</taxon>
        <taxon>Dikarya</taxon>
        <taxon>Basidiomycota</taxon>
        <taxon>Agaricomycotina</taxon>
        <taxon>Agaricomycetes</taxon>
        <taxon>Russulales</taxon>
        <taxon>Bondarzewiaceae</taxon>
        <taxon>Bondarzewia</taxon>
    </lineage>
</organism>
<evidence type="ECO:0000313" key="3">
    <source>
        <dbReference type="Proteomes" id="UP000310158"/>
    </source>
</evidence>
<name>A0A4S4LSL1_9AGAM</name>
<accession>A0A4S4LSL1</accession>
<sequence length="144" mass="15970">MDRFLAPHTPEALAHNHVTENSCSWDLDQGASLNEALIAGCASYQAFSRYLSGADLVFVPSSRKDLESVLKRYSYDAIHNIISLARNTLEPGGYSRICHISEKSVKNVLDTSDNTATLLALHRPHSPEHISDMEHSTPRPIRSN</sequence>
<dbReference type="OrthoDB" id="3229989at2759"/>
<feature type="region of interest" description="Disordered" evidence="1">
    <location>
        <begin position="124"/>
        <end position="144"/>
    </location>
</feature>
<gene>
    <name evidence="2" type="ORF">EW146_g5680</name>
</gene>
<reference evidence="2 3" key="1">
    <citation type="submission" date="2019-02" db="EMBL/GenBank/DDBJ databases">
        <title>Genome sequencing of the rare red list fungi Bondarzewia mesenterica.</title>
        <authorList>
            <person name="Buettner E."/>
            <person name="Kellner H."/>
        </authorList>
    </citation>
    <scope>NUCLEOTIDE SEQUENCE [LARGE SCALE GENOMIC DNA]</scope>
    <source>
        <strain evidence="2 3">DSM 108281</strain>
    </source>
</reference>
<evidence type="ECO:0000313" key="2">
    <source>
        <dbReference type="EMBL" id="THH14678.1"/>
    </source>
</evidence>
<proteinExistence type="predicted"/>
<feature type="compositionally biased region" description="Basic and acidic residues" evidence="1">
    <location>
        <begin position="125"/>
        <end position="137"/>
    </location>
</feature>
<protein>
    <submittedName>
        <fullName evidence="2">Uncharacterized protein</fullName>
    </submittedName>
</protein>
<comment type="caution">
    <text evidence="2">The sequence shown here is derived from an EMBL/GenBank/DDBJ whole genome shotgun (WGS) entry which is preliminary data.</text>
</comment>
<dbReference type="Proteomes" id="UP000310158">
    <property type="component" value="Unassembled WGS sequence"/>
</dbReference>
<keyword evidence="3" id="KW-1185">Reference proteome</keyword>
<dbReference type="EMBL" id="SGPL01000257">
    <property type="protein sequence ID" value="THH14678.1"/>
    <property type="molecule type" value="Genomic_DNA"/>
</dbReference>